<keyword evidence="1 6" id="KW-0963">Cytoplasm</keyword>
<dbReference type="AlphaFoldDB" id="A0A1F4RCY2"/>
<keyword evidence="5 6" id="KW-0949">S-adenosyl-L-methionine</keyword>
<evidence type="ECO:0000256" key="6">
    <source>
        <dbReference type="HAMAP-Rule" id="MF_00074"/>
    </source>
</evidence>
<dbReference type="PIRSF" id="PIRSF003078">
    <property type="entry name" value="GidB"/>
    <property type="match status" value="1"/>
</dbReference>
<comment type="similarity">
    <text evidence="6">Belongs to the methyltransferase superfamily. RNA methyltransferase RsmG family.</text>
</comment>
<feature type="binding site" evidence="6">
    <location>
        <position position="121"/>
    </location>
    <ligand>
        <name>S-adenosyl-L-methionine</name>
        <dbReference type="ChEBI" id="CHEBI:59789"/>
    </ligand>
</feature>
<sequence>MFDVYLQELLAWNKKFNLTAITKSEEIKIKHFEDSLALRQALRLTKQSVIDIGTGAGFPGIPLKIVCPEIKLTLLEATKKKTEFLKHIVSTLNLKGVDIVWGRAEDLAKDKRESFDLAVARAVANLNILSELCLPFVKVGGQFIAYKEDKVEAEVEVAANTIKTLGGELQEIKKVILPGSDIVRSLIIIKKVSPTPAKYPRRAGVANKNAL</sequence>
<feature type="binding site" evidence="6">
    <location>
        <begin position="104"/>
        <end position="105"/>
    </location>
    <ligand>
        <name>S-adenosyl-L-methionine</name>
        <dbReference type="ChEBI" id="CHEBI:59789"/>
    </ligand>
</feature>
<comment type="function">
    <text evidence="6">Specifically methylates the N7 position of a guanine in 16S rRNA.</text>
</comment>
<dbReference type="PANTHER" id="PTHR31760:SF0">
    <property type="entry name" value="S-ADENOSYL-L-METHIONINE-DEPENDENT METHYLTRANSFERASES SUPERFAMILY PROTEIN"/>
    <property type="match status" value="1"/>
</dbReference>
<dbReference type="EC" id="2.1.1.-" evidence="6"/>
<evidence type="ECO:0000256" key="4">
    <source>
        <dbReference type="ARBA" id="ARBA00022679"/>
    </source>
</evidence>
<proteinExistence type="inferred from homology"/>
<evidence type="ECO:0000256" key="2">
    <source>
        <dbReference type="ARBA" id="ARBA00022552"/>
    </source>
</evidence>
<feature type="binding site" evidence="6">
    <location>
        <begin position="76"/>
        <end position="78"/>
    </location>
    <ligand>
        <name>S-adenosyl-L-methionine</name>
        <dbReference type="ChEBI" id="CHEBI:59789"/>
    </ligand>
</feature>
<dbReference type="Proteomes" id="UP000176938">
    <property type="component" value="Unassembled WGS sequence"/>
</dbReference>
<dbReference type="Pfam" id="PF02527">
    <property type="entry name" value="GidB"/>
    <property type="match status" value="1"/>
</dbReference>
<comment type="caution">
    <text evidence="7">The sequence shown here is derived from an EMBL/GenBank/DDBJ whole genome shotgun (WGS) entry which is preliminary data.</text>
</comment>
<keyword evidence="3 6" id="KW-0489">Methyltransferase</keyword>
<evidence type="ECO:0000313" key="7">
    <source>
        <dbReference type="EMBL" id="OGC05333.1"/>
    </source>
</evidence>
<dbReference type="GO" id="GO:0070043">
    <property type="term" value="F:rRNA (guanine-N7-)-methyltransferase activity"/>
    <property type="evidence" value="ECO:0007669"/>
    <property type="project" value="UniProtKB-UniRule"/>
</dbReference>
<dbReference type="FunFam" id="3.40.50.150:FF:000041">
    <property type="entry name" value="Ribosomal RNA small subunit methyltransferase G"/>
    <property type="match status" value="1"/>
</dbReference>
<evidence type="ECO:0000256" key="1">
    <source>
        <dbReference type="ARBA" id="ARBA00022490"/>
    </source>
</evidence>
<dbReference type="Gene3D" id="3.40.50.150">
    <property type="entry name" value="Vaccinia Virus protein VP39"/>
    <property type="match status" value="1"/>
</dbReference>
<evidence type="ECO:0000313" key="8">
    <source>
        <dbReference type="Proteomes" id="UP000176938"/>
    </source>
</evidence>
<name>A0A1F4RCY2_UNCSA</name>
<organism evidence="7 8">
    <name type="scientific">candidate division WOR-1 bacterium RIFCSPLOWO2_02_FULL_46_20</name>
    <dbReference type="NCBI Taxonomy" id="1802567"/>
    <lineage>
        <taxon>Bacteria</taxon>
        <taxon>Bacillati</taxon>
        <taxon>Saganbacteria</taxon>
    </lineage>
</organism>
<dbReference type="InterPro" id="IPR003682">
    <property type="entry name" value="rRNA_ssu_MeTfrase_G"/>
</dbReference>
<feature type="binding site" evidence="6">
    <location>
        <position position="53"/>
    </location>
    <ligand>
        <name>S-adenosyl-L-methionine</name>
        <dbReference type="ChEBI" id="CHEBI:59789"/>
    </ligand>
</feature>
<dbReference type="EMBL" id="METP01000046">
    <property type="protein sequence ID" value="OGC05333.1"/>
    <property type="molecule type" value="Genomic_DNA"/>
</dbReference>
<gene>
    <name evidence="6" type="primary">rsmG</name>
    <name evidence="7" type="ORF">A3H38_02715</name>
</gene>
<keyword evidence="4 6" id="KW-0808">Transferase</keyword>
<dbReference type="SUPFAM" id="SSF53335">
    <property type="entry name" value="S-adenosyl-L-methionine-dependent methyltransferases"/>
    <property type="match status" value="1"/>
</dbReference>
<dbReference type="NCBIfam" id="TIGR00138">
    <property type="entry name" value="rsmG_gidB"/>
    <property type="match status" value="1"/>
</dbReference>
<dbReference type="InterPro" id="IPR029063">
    <property type="entry name" value="SAM-dependent_MTases_sf"/>
</dbReference>
<dbReference type="GO" id="GO:0005829">
    <property type="term" value="C:cytosol"/>
    <property type="evidence" value="ECO:0007669"/>
    <property type="project" value="TreeGrafter"/>
</dbReference>
<dbReference type="PANTHER" id="PTHR31760">
    <property type="entry name" value="S-ADENOSYL-L-METHIONINE-DEPENDENT METHYLTRANSFERASES SUPERFAMILY PROTEIN"/>
    <property type="match status" value="1"/>
</dbReference>
<evidence type="ECO:0000256" key="3">
    <source>
        <dbReference type="ARBA" id="ARBA00022603"/>
    </source>
</evidence>
<dbReference type="HAMAP" id="MF_00074">
    <property type="entry name" value="16SrRNA_methyltr_G"/>
    <property type="match status" value="1"/>
</dbReference>
<keyword evidence="2 6" id="KW-0698">rRNA processing</keyword>
<reference evidence="7 8" key="1">
    <citation type="journal article" date="2016" name="Nat. Commun.">
        <title>Thousands of microbial genomes shed light on interconnected biogeochemical processes in an aquifer system.</title>
        <authorList>
            <person name="Anantharaman K."/>
            <person name="Brown C.T."/>
            <person name="Hug L.A."/>
            <person name="Sharon I."/>
            <person name="Castelle C.J."/>
            <person name="Probst A.J."/>
            <person name="Thomas B.C."/>
            <person name="Singh A."/>
            <person name="Wilkins M.J."/>
            <person name="Karaoz U."/>
            <person name="Brodie E.L."/>
            <person name="Williams K.H."/>
            <person name="Hubbard S.S."/>
            <person name="Banfield J.F."/>
        </authorList>
    </citation>
    <scope>NUCLEOTIDE SEQUENCE [LARGE SCALE GENOMIC DNA]</scope>
</reference>
<feature type="binding site" evidence="6">
    <location>
        <position position="58"/>
    </location>
    <ligand>
        <name>S-adenosyl-L-methionine</name>
        <dbReference type="ChEBI" id="CHEBI:59789"/>
    </ligand>
</feature>
<evidence type="ECO:0000256" key="5">
    <source>
        <dbReference type="ARBA" id="ARBA00022691"/>
    </source>
</evidence>
<protein>
    <recommendedName>
        <fullName evidence="6">Ribosomal RNA small subunit methyltransferase G</fullName>
        <ecNumber evidence="6">2.1.1.-</ecNumber>
    </recommendedName>
    <alternativeName>
        <fullName evidence="6">16S rRNA 7-methylguanosine methyltransferase</fullName>
        <shortName evidence="6">16S rRNA m7G methyltransferase</shortName>
    </alternativeName>
</protein>
<comment type="subcellular location">
    <subcellularLocation>
        <location evidence="6">Cytoplasm</location>
    </subcellularLocation>
</comment>
<accession>A0A1F4RCY2</accession>
<dbReference type="CDD" id="cd02440">
    <property type="entry name" value="AdoMet_MTases"/>
    <property type="match status" value="1"/>
</dbReference>